<name>A0ABY9JWV4_9BACI</name>
<keyword evidence="2" id="KW-1185">Reference proteome</keyword>
<organism evidence="1 2">
    <name type="scientific">Bacillus carboniphilus</name>
    <dbReference type="NCBI Taxonomy" id="86663"/>
    <lineage>
        <taxon>Bacteria</taxon>
        <taxon>Bacillati</taxon>
        <taxon>Bacillota</taxon>
        <taxon>Bacilli</taxon>
        <taxon>Bacillales</taxon>
        <taxon>Bacillaceae</taxon>
        <taxon>Bacillus</taxon>
    </lineage>
</organism>
<dbReference type="RefSeq" id="WP_226540057.1">
    <property type="nucleotide sequence ID" value="NZ_CP129013.1"/>
</dbReference>
<protein>
    <submittedName>
        <fullName evidence="1">Uncharacterized protein</fullName>
    </submittedName>
</protein>
<dbReference type="EMBL" id="CP129013">
    <property type="protein sequence ID" value="WLR43866.1"/>
    <property type="molecule type" value="Genomic_DNA"/>
</dbReference>
<accession>A0ABY9JWV4</accession>
<dbReference type="Proteomes" id="UP001197974">
    <property type="component" value="Chromosome"/>
</dbReference>
<evidence type="ECO:0000313" key="2">
    <source>
        <dbReference type="Proteomes" id="UP001197974"/>
    </source>
</evidence>
<evidence type="ECO:0000313" key="1">
    <source>
        <dbReference type="EMBL" id="WLR43866.1"/>
    </source>
</evidence>
<gene>
    <name evidence="1" type="ORF">LC087_07020</name>
</gene>
<proteinExistence type="predicted"/>
<sequence>MHLFYAGYNKETGTDGQTGHSMPVLIRLKKDSSGYSVIEYKEPQNVYIFHLQ</sequence>
<reference evidence="1 2" key="1">
    <citation type="submission" date="2023-06" db="EMBL/GenBank/DDBJ databases">
        <title>Five Gram-positive bacteria isolated from mangrove sediments in Shenzhen, Guangdong, China.</title>
        <authorList>
            <person name="Yu S."/>
            <person name="Zheng W."/>
            <person name="Huang Y."/>
        </authorList>
    </citation>
    <scope>NUCLEOTIDE SEQUENCE [LARGE SCALE GENOMIC DNA]</scope>
    <source>
        <strain evidence="1 2">SaN35-3</strain>
    </source>
</reference>